<evidence type="ECO:0000256" key="1">
    <source>
        <dbReference type="ARBA" id="ARBA00022574"/>
    </source>
</evidence>
<name>A0A8K1GEA5_9PASS</name>
<comment type="caution">
    <text evidence="7">The sequence shown here is derived from an EMBL/GenBank/DDBJ whole genome shotgun (WGS) entry which is preliminary data.</text>
</comment>
<feature type="region of interest" description="Disordered" evidence="6">
    <location>
        <begin position="47"/>
        <end position="171"/>
    </location>
</feature>
<dbReference type="FunFam" id="2.130.10.10:FF:000294">
    <property type="entry name" value="WD repeat-containing protein 70"/>
    <property type="match status" value="1"/>
</dbReference>
<keyword evidence="2" id="KW-0677">Repeat</keyword>
<dbReference type="Gene3D" id="2.130.10.10">
    <property type="entry name" value="YVTN repeat-like/Quinoprotein amine dehydrogenase"/>
    <property type="match status" value="2"/>
</dbReference>
<dbReference type="Pfam" id="PF00400">
    <property type="entry name" value="WD40"/>
    <property type="match status" value="4"/>
</dbReference>
<feature type="repeat" description="WD" evidence="5">
    <location>
        <begin position="338"/>
        <end position="358"/>
    </location>
</feature>
<gene>
    <name evidence="7" type="ORF">HGM15179_009969</name>
</gene>
<evidence type="ECO:0000313" key="8">
    <source>
        <dbReference type="Proteomes" id="UP000796761"/>
    </source>
</evidence>
<feature type="compositionally biased region" description="Basic and acidic residues" evidence="6">
    <location>
        <begin position="540"/>
        <end position="563"/>
    </location>
</feature>
<dbReference type="PROSITE" id="PS50294">
    <property type="entry name" value="WD_REPEATS_REGION"/>
    <property type="match status" value="2"/>
</dbReference>
<sequence length="850" mass="94020">MEAAAEGDAEMLGTPDPDLAATMGFSGFGKKARTFDLEAMFEQTRRTAVERSRKVLEAREREKEDETEKEFRIPCPDSSVSASSARGPGSTLTEREAVCSESEDDSNEALSGPSVQSRSAKGPAEDTDDDDDDGEFIGPPLPPGFKDSDDDNDNDDTEEEDNNPVKKIPDSHEITLQHGTKTVSALGLDPSGARLITGGYDYDVKFWDFAGMDASLQAFRSLQPCECHQIKSLQYSSTGDVILVVSGNSQAKVLDRDGFPVMECIKGDQYIVDMTNTKGHTAMLNSGCWHPKIKEEFLTCSNDGTVRTWDVNNEKKHKSIFKPRSVQGKRVIPTTCTYSRDGKLIAAGCQDGSIQIWDRNMSVHTKFHCRQAHASGSDTSCLTFSYDGMVLASRGGDDTLKIWDIRQFKKPLNSAEGLPSFFPMTDCCFSPDDKILVTGTSVKKGGGSGKLFFFYRETFQKLYEIEVTDASVVRCLWHPKLNQIMVGTGNGLAKVYYDPVKSQRGAKLCVVKTKRKERQAETLTQDYIITPHALPMFREPRQRSTRKQLEKDRLDPMKSHKPEPPVAGAGRGGRVGTHGVTLSSYIVKNIALDKTDDSNPREAILRHAKEAEENPYWVAPAYAKTQPKTVFAEVEPEDDETDKPEWKKRSLTSDDFGVIQLETFVALPLILNHKNSDVACPNPTKSRTPTADLLRIQFTILVIMNDSFEFCFFVLNFTVKTQAENSLSTSAFSVSVATSSSLAYQQGFQLSVDVTNVVLVHSEIVTKSFNWTESQPRVLSGDHSAAKQKLLRNWSNSTTVNGVVLVRMLVALVLPGLPRDNVHKSGPGTDICAIPEVTEKEVFLIKCVSR</sequence>
<dbReference type="PROSITE" id="PS50082">
    <property type="entry name" value="WD_REPEATS_2"/>
    <property type="match status" value="4"/>
</dbReference>
<dbReference type="PANTHER" id="PTHR16017:SF0">
    <property type="entry name" value="WD REPEAT-CONTAINING PROTEIN 70"/>
    <property type="match status" value="1"/>
</dbReference>
<dbReference type="InterPro" id="IPR051858">
    <property type="entry name" value="WD_repeat_GAD-1"/>
</dbReference>
<comment type="similarity">
    <text evidence="3">Belongs to the WD repeat GAD-1 family.</text>
</comment>
<feature type="region of interest" description="Disordered" evidence="6">
    <location>
        <begin position="540"/>
        <end position="574"/>
    </location>
</feature>
<dbReference type="InterPro" id="IPR015943">
    <property type="entry name" value="WD40/YVTN_repeat-like_dom_sf"/>
</dbReference>
<dbReference type="InterPro" id="IPR020472">
    <property type="entry name" value="WD40_PAC1"/>
</dbReference>
<evidence type="ECO:0000256" key="2">
    <source>
        <dbReference type="ARBA" id="ARBA00022737"/>
    </source>
</evidence>
<dbReference type="PANTHER" id="PTHR16017">
    <property type="entry name" value="GASTRULATION DEFECTIVE PROTEIN 1-RELATED"/>
    <property type="match status" value="1"/>
</dbReference>
<evidence type="ECO:0000256" key="6">
    <source>
        <dbReference type="SAM" id="MobiDB-lite"/>
    </source>
</evidence>
<feature type="compositionally biased region" description="Acidic residues" evidence="6">
    <location>
        <begin position="125"/>
        <end position="135"/>
    </location>
</feature>
<evidence type="ECO:0000313" key="7">
    <source>
        <dbReference type="EMBL" id="TRZ17145.1"/>
    </source>
</evidence>
<dbReference type="InterPro" id="IPR001680">
    <property type="entry name" value="WD40_rpt"/>
</dbReference>
<dbReference type="SMART" id="SM00320">
    <property type="entry name" value="WD40"/>
    <property type="match status" value="6"/>
</dbReference>
<dbReference type="AlphaFoldDB" id="A0A8K1GEA5"/>
<protein>
    <recommendedName>
        <fullName evidence="4">WD repeat-containing protein 70</fullName>
    </recommendedName>
</protein>
<evidence type="ECO:0000256" key="3">
    <source>
        <dbReference type="ARBA" id="ARBA00038343"/>
    </source>
</evidence>
<keyword evidence="1 5" id="KW-0853">WD repeat</keyword>
<dbReference type="EMBL" id="SWJQ01000284">
    <property type="protein sequence ID" value="TRZ17145.1"/>
    <property type="molecule type" value="Genomic_DNA"/>
</dbReference>
<feature type="repeat" description="WD" evidence="5">
    <location>
        <begin position="176"/>
        <end position="208"/>
    </location>
</feature>
<organism evidence="7 8">
    <name type="scientific">Zosterops borbonicus</name>
    <dbReference type="NCBI Taxonomy" id="364589"/>
    <lineage>
        <taxon>Eukaryota</taxon>
        <taxon>Metazoa</taxon>
        <taxon>Chordata</taxon>
        <taxon>Craniata</taxon>
        <taxon>Vertebrata</taxon>
        <taxon>Euteleostomi</taxon>
        <taxon>Archelosauria</taxon>
        <taxon>Archosauria</taxon>
        <taxon>Dinosauria</taxon>
        <taxon>Saurischia</taxon>
        <taxon>Theropoda</taxon>
        <taxon>Coelurosauria</taxon>
        <taxon>Aves</taxon>
        <taxon>Neognathae</taxon>
        <taxon>Neoaves</taxon>
        <taxon>Telluraves</taxon>
        <taxon>Australaves</taxon>
        <taxon>Passeriformes</taxon>
        <taxon>Sylvioidea</taxon>
        <taxon>Zosteropidae</taxon>
        <taxon>Zosterops</taxon>
    </lineage>
</organism>
<dbReference type="GO" id="GO:0005634">
    <property type="term" value="C:nucleus"/>
    <property type="evidence" value="ECO:0007669"/>
    <property type="project" value="TreeGrafter"/>
</dbReference>
<feature type="compositionally biased region" description="Basic and acidic residues" evidence="6">
    <location>
        <begin position="47"/>
        <end position="72"/>
    </location>
</feature>
<evidence type="ECO:0000256" key="5">
    <source>
        <dbReference type="PROSITE-ProRule" id="PRU00221"/>
    </source>
</evidence>
<accession>A0A8K1GEA5</accession>
<proteinExistence type="inferred from homology"/>
<dbReference type="InterPro" id="IPR036322">
    <property type="entry name" value="WD40_repeat_dom_sf"/>
</dbReference>
<dbReference type="GO" id="GO:0035861">
    <property type="term" value="C:site of double-strand break"/>
    <property type="evidence" value="ECO:0007669"/>
    <property type="project" value="TreeGrafter"/>
</dbReference>
<feature type="repeat" description="WD" evidence="5">
    <location>
        <begin position="277"/>
        <end position="319"/>
    </location>
</feature>
<reference evidence="7" key="1">
    <citation type="submission" date="2019-04" db="EMBL/GenBank/DDBJ databases">
        <title>Genome assembly of Zosterops borbonicus 15179.</title>
        <authorList>
            <person name="Leroy T."/>
            <person name="Anselmetti Y."/>
            <person name="Tilak M.-K."/>
            <person name="Nabholz B."/>
        </authorList>
    </citation>
    <scope>NUCLEOTIDE SEQUENCE</scope>
    <source>
        <strain evidence="7">HGM_15179</strain>
        <tissue evidence="7">Muscle</tissue>
    </source>
</reference>
<dbReference type="OrthoDB" id="10264376at2759"/>
<evidence type="ECO:0000256" key="4">
    <source>
        <dbReference type="ARBA" id="ARBA00040943"/>
    </source>
</evidence>
<feature type="compositionally biased region" description="Acidic residues" evidence="6">
    <location>
        <begin position="148"/>
        <end position="162"/>
    </location>
</feature>
<dbReference type="Proteomes" id="UP000796761">
    <property type="component" value="Unassembled WGS sequence"/>
</dbReference>
<keyword evidence="8" id="KW-1185">Reference proteome</keyword>
<dbReference type="FunFam" id="2.130.10.10:FF:001038">
    <property type="entry name" value="WD repeat domain 70"/>
    <property type="match status" value="1"/>
</dbReference>
<feature type="repeat" description="WD" evidence="5">
    <location>
        <begin position="372"/>
        <end position="406"/>
    </location>
</feature>
<dbReference type="SUPFAM" id="SSF50978">
    <property type="entry name" value="WD40 repeat-like"/>
    <property type="match status" value="1"/>
</dbReference>
<dbReference type="PRINTS" id="PR00320">
    <property type="entry name" value="GPROTEINBRPT"/>
</dbReference>